<evidence type="ECO:0000313" key="2">
    <source>
        <dbReference type="Proteomes" id="UP000002287"/>
    </source>
</evidence>
<dbReference type="HOGENOM" id="CLU_2057008_0_0_4"/>
<protein>
    <submittedName>
        <fullName evidence="1">Uncharacterized protein</fullName>
    </submittedName>
</protein>
<proteinExistence type="predicted"/>
<gene>
    <name evidence="1" type="ordered locus">Bcep1808_7380</name>
</gene>
<organism evidence="1 2">
    <name type="scientific">Burkholderia vietnamiensis (strain G4 / LMG 22486)</name>
    <name type="common">Burkholderia cepacia (strain R1808)</name>
    <dbReference type="NCBI Taxonomy" id="269482"/>
    <lineage>
        <taxon>Bacteria</taxon>
        <taxon>Pseudomonadati</taxon>
        <taxon>Pseudomonadota</taxon>
        <taxon>Betaproteobacteria</taxon>
        <taxon>Burkholderiales</taxon>
        <taxon>Burkholderiaceae</taxon>
        <taxon>Burkholderia</taxon>
        <taxon>Burkholderia cepacia complex</taxon>
    </lineage>
</organism>
<dbReference type="KEGG" id="bvi:Bcep1808_7380"/>
<keyword evidence="1" id="KW-0614">Plasmid</keyword>
<dbReference type="Proteomes" id="UP000002287">
    <property type="component" value="Plasmid pBVIE03"/>
</dbReference>
<geneLocation type="plasmid" evidence="1 2">
    <name>pBVIE03</name>
</geneLocation>
<dbReference type="EMBL" id="CP000619">
    <property type="protein sequence ID" value="ABO60257.1"/>
    <property type="molecule type" value="Genomic_DNA"/>
</dbReference>
<accession>A4JVF4</accession>
<sequence length="119" mass="13176">MNPLTYRCASTGFSVDEVPTEAVWIDGDDHESLDAVRMRCATTAARFIEVARAAGLVTAQEIARGDVWVTVDRSDFDERGDVNVETRIDIFAFEPLERSRAGGPSFVPVRGLDILDDER</sequence>
<name>A4JVF4_BURVG</name>
<reference evidence="1 2" key="1">
    <citation type="submission" date="2007-03" db="EMBL/GenBank/DDBJ databases">
        <title>Complete sequence of plasmid pBVIE03 of Burkholderia vietnamiensis G4.</title>
        <authorList>
            <consortium name="US DOE Joint Genome Institute"/>
            <person name="Copeland A."/>
            <person name="Lucas S."/>
            <person name="Lapidus A."/>
            <person name="Barry K."/>
            <person name="Detter J.C."/>
            <person name="Glavina del Rio T."/>
            <person name="Hammon N."/>
            <person name="Israni S."/>
            <person name="Dalin E."/>
            <person name="Tice H."/>
            <person name="Pitluck S."/>
            <person name="Chain P."/>
            <person name="Malfatti S."/>
            <person name="Shin M."/>
            <person name="Vergez L."/>
            <person name="Schmutz J."/>
            <person name="Larimer F."/>
            <person name="Land M."/>
            <person name="Hauser L."/>
            <person name="Kyrpides N."/>
            <person name="Tiedje J."/>
            <person name="Richardson P."/>
        </authorList>
    </citation>
    <scope>NUCLEOTIDE SEQUENCE [LARGE SCALE GENOMIC DNA]</scope>
    <source>
        <strain evidence="2">G4 / LMG 22486</strain>
        <plasmid evidence="1 2">pBVIE03</plasmid>
    </source>
</reference>
<dbReference type="AlphaFoldDB" id="A4JVF4"/>
<evidence type="ECO:0000313" key="1">
    <source>
        <dbReference type="EMBL" id="ABO60257.1"/>
    </source>
</evidence>